<keyword evidence="1" id="KW-1133">Transmembrane helix</keyword>
<sequence length="72" mass="7675">MPSLVAGGTGADPGRSTVTPVHTLRVTESGPTMLSHVPLGTLADLLTVTPALVRAFFIAFRIRSCSRERRLD</sequence>
<evidence type="ECO:0000256" key="1">
    <source>
        <dbReference type="SAM" id="Phobius"/>
    </source>
</evidence>
<accession>A0A212EQV9</accession>
<comment type="caution">
    <text evidence="2">The sequence shown here is derived from an EMBL/GenBank/DDBJ whole genome shotgun (WGS) entry which is preliminary data.</text>
</comment>
<gene>
    <name evidence="2" type="ORF">KGM_206395</name>
</gene>
<evidence type="ECO:0000313" key="3">
    <source>
        <dbReference type="Proteomes" id="UP000007151"/>
    </source>
</evidence>
<dbReference type="AlphaFoldDB" id="A0A212EQV9"/>
<keyword evidence="1" id="KW-0812">Transmembrane</keyword>
<evidence type="ECO:0000313" key="2">
    <source>
        <dbReference type="EMBL" id="OWR43834.1"/>
    </source>
</evidence>
<feature type="transmembrane region" description="Helical" evidence="1">
    <location>
        <begin position="39"/>
        <end position="60"/>
    </location>
</feature>
<dbReference type="EMBL" id="AGBW02013246">
    <property type="protein sequence ID" value="OWR43834.1"/>
    <property type="molecule type" value="Genomic_DNA"/>
</dbReference>
<organism evidence="2 3">
    <name type="scientific">Danaus plexippus plexippus</name>
    <dbReference type="NCBI Taxonomy" id="278856"/>
    <lineage>
        <taxon>Eukaryota</taxon>
        <taxon>Metazoa</taxon>
        <taxon>Ecdysozoa</taxon>
        <taxon>Arthropoda</taxon>
        <taxon>Hexapoda</taxon>
        <taxon>Insecta</taxon>
        <taxon>Pterygota</taxon>
        <taxon>Neoptera</taxon>
        <taxon>Endopterygota</taxon>
        <taxon>Lepidoptera</taxon>
        <taxon>Glossata</taxon>
        <taxon>Ditrysia</taxon>
        <taxon>Papilionoidea</taxon>
        <taxon>Nymphalidae</taxon>
        <taxon>Danainae</taxon>
        <taxon>Danaini</taxon>
        <taxon>Danaina</taxon>
        <taxon>Danaus</taxon>
        <taxon>Danaus</taxon>
    </lineage>
</organism>
<protein>
    <submittedName>
        <fullName evidence="2">Uncharacterized protein</fullName>
    </submittedName>
</protein>
<proteinExistence type="predicted"/>
<dbReference type="KEGG" id="dpl:KGM_206395"/>
<dbReference type="Proteomes" id="UP000007151">
    <property type="component" value="Unassembled WGS sequence"/>
</dbReference>
<keyword evidence="3" id="KW-1185">Reference proteome</keyword>
<reference evidence="2 3" key="1">
    <citation type="journal article" date="2011" name="Cell">
        <title>The monarch butterfly genome yields insights into long-distance migration.</title>
        <authorList>
            <person name="Zhan S."/>
            <person name="Merlin C."/>
            <person name="Boore J.L."/>
            <person name="Reppert S.M."/>
        </authorList>
    </citation>
    <scope>NUCLEOTIDE SEQUENCE [LARGE SCALE GENOMIC DNA]</scope>
    <source>
        <strain evidence="2">F-2</strain>
    </source>
</reference>
<keyword evidence="1" id="KW-0472">Membrane</keyword>
<dbReference type="InParanoid" id="A0A212EQV9"/>
<name>A0A212EQV9_DANPL</name>